<accession>A0ABD2YGM2</accession>
<dbReference type="Proteomes" id="UP001630127">
    <property type="component" value="Unassembled WGS sequence"/>
</dbReference>
<evidence type="ECO:0000256" key="1">
    <source>
        <dbReference type="SAM" id="MobiDB-lite"/>
    </source>
</evidence>
<dbReference type="EMBL" id="JBJUIK010000014">
    <property type="protein sequence ID" value="KAL3505350.1"/>
    <property type="molecule type" value="Genomic_DNA"/>
</dbReference>
<evidence type="ECO:0000313" key="2">
    <source>
        <dbReference type="EMBL" id="KAL3505350.1"/>
    </source>
</evidence>
<name>A0ABD2YGM2_9GENT</name>
<sequence>MLMGQTLLMKSYIDSLSSLLLDFPDESDMSSLGPPEALGAPQEGPNIPTAAHHVESGDEKQYHCCEQQLVWSVEGQKLSSALTVNPAFPEQRNGVICCTLNTEDTEIPD</sequence>
<reference evidence="2 3" key="1">
    <citation type="submission" date="2024-11" db="EMBL/GenBank/DDBJ databases">
        <title>A near-complete genome assembly of Cinchona calisaya.</title>
        <authorList>
            <person name="Lian D.C."/>
            <person name="Zhao X.W."/>
            <person name="Wei L."/>
        </authorList>
    </citation>
    <scope>NUCLEOTIDE SEQUENCE [LARGE SCALE GENOMIC DNA]</scope>
    <source>
        <tissue evidence="2">Nenye</tissue>
    </source>
</reference>
<protein>
    <submittedName>
        <fullName evidence="2">Uncharacterized protein</fullName>
    </submittedName>
</protein>
<feature type="region of interest" description="Disordered" evidence="1">
    <location>
        <begin position="27"/>
        <end position="58"/>
    </location>
</feature>
<proteinExistence type="predicted"/>
<dbReference type="AlphaFoldDB" id="A0ABD2YGM2"/>
<comment type="caution">
    <text evidence="2">The sequence shown here is derived from an EMBL/GenBank/DDBJ whole genome shotgun (WGS) entry which is preliminary data.</text>
</comment>
<evidence type="ECO:0000313" key="3">
    <source>
        <dbReference type="Proteomes" id="UP001630127"/>
    </source>
</evidence>
<keyword evidence="3" id="KW-1185">Reference proteome</keyword>
<organism evidence="2 3">
    <name type="scientific">Cinchona calisaya</name>
    <dbReference type="NCBI Taxonomy" id="153742"/>
    <lineage>
        <taxon>Eukaryota</taxon>
        <taxon>Viridiplantae</taxon>
        <taxon>Streptophyta</taxon>
        <taxon>Embryophyta</taxon>
        <taxon>Tracheophyta</taxon>
        <taxon>Spermatophyta</taxon>
        <taxon>Magnoliopsida</taxon>
        <taxon>eudicotyledons</taxon>
        <taxon>Gunneridae</taxon>
        <taxon>Pentapetalae</taxon>
        <taxon>asterids</taxon>
        <taxon>lamiids</taxon>
        <taxon>Gentianales</taxon>
        <taxon>Rubiaceae</taxon>
        <taxon>Cinchonoideae</taxon>
        <taxon>Cinchoneae</taxon>
        <taxon>Cinchona</taxon>
    </lineage>
</organism>
<gene>
    <name evidence="2" type="ORF">ACH5RR_035191</name>
</gene>